<protein>
    <recommendedName>
        <fullName evidence="5 6">Flagellar basal-body rod protein FlgF</fullName>
    </recommendedName>
</protein>
<dbReference type="InterPro" id="IPR010930">
    <property type="entry name" value="Flg_bb/hook_C_dom"/>
</dbReference>
<keyword evidence="3 6" id="KW-0975">Bacterial flagellum</keyword>
<evidence type="ECO:0000256" key="3">
    <source>
        <dbReference type="ARBA" id="ARBA00023143"/>
    </source>
</evidence>
<dbReference type="RefSeq" id="WP_014237554.1">
    <property type="nucleotide sequence ID" value="NC_016616.1"/>
</dbReference>
<gene>
    <name evidence="9" type="ordered locus">Dsui_2520</name>
</gene>
<dbReference type="InterPro" id="IPR053967">
    <property type="entry name" value="LlgE_F_G-like_D1"/>
</dbReference>
<dbReference type="NCBIfam" id="NF009280">
    <property type="entry name" value="PRK12640.1"/>
    <property type="match status" value="1"/>
</dbReference>
<dbReference type="HOGENOM" id="CLU_013687_1_0_4"/>
<dbReference type="SUPFAM" id="SSF117143">
    <property type="entry name" value="Flagellar hook protein flgE"/>
    <property type="match status" value="1"/>
</dbReference>
<keyword evidence="9" id="KW-0969">Cilium</keyword>
<dbReference type="Proteomes" id="UP000005633">
    <property type="component" value="Chromosome"/>
</dbReference>
<dbReference type="InterPro" id="IPR020013">
    <property type="entry name" value="Flagellar_FlgE/F/G"/>
</dbReference>
<dbReference type="InterPro" id="IPR037925">
    <property type="entry name" value="FlgE/F/G-like"/>
</dbReference>
<feature type="domain" description="Flagellar hook protein FlgE/F/G-like D1" evidence="8">
    <location>
        <begin position="81"/>
        <end position="146"/>
    </location>
</feature>
<keyword evidence="9" id="KW-0966">Cell projection</keyword>
<keyword evidence="9" id="KW-0282">Flagellum</keyword>
<dbReference type="PANTHER" id="PTHR30435">
    <property type="entry name" value="FLAGELLAR PROTEIN"/>
    <property type="match status" value="1"/>
</dbReference>
<accession>G8QN31</accession>
<evidence type="ECO:0000256" key="1">
    <source>
        <dbReference type="ARBA" id="ARBA00004117"/>
    </source>
</evidence>
<comment type="subunit">
    <text evidence="4 6">The basal body constitutes a major portion of the flagellar organelle and consists of five rings (E,L,P,S, and M) mounted on a central rod. The rod consists of about 26 subunits of FlgG in the distal portion, and FlgB, FlgC and FlgF are thought to build up the proximal portion of the rod with about 6 subunits each.</text>
</comment>
<reference evidence="9 10" key="1">
    <citation type="journal article" date="2012" name="J. Bacteriol.">
        <title>Complete genome sequence of the anaerobic perchlorate-reducing bacterium Azospira suillum strain PS.</title>
        <authorList>
            <person name="Byrne-Bailey K.G."/>
            <person name="Coates J.D."/>
        </authorList>
    </citation>
    <scope>NUCLEOTIDE SEQUENCE [LARGE SCALE GENOMIC DNA]</scope>
    <source>
        <strain evidence="10">ATCC BAA-33 / DSM 13638 / PS</strain>
    </source>
</reference>
<name>G8QN31_AZOOP</name>
<evidence type="ECO:0000256" key="5">
    <source>
        <dbReference type="ARBA" id="ARBA00040228"/>
    </source>
</evidence>
<comment type="subcellular location">
    <subcellularLocation>
        <location evidence="1 6">Bacterial flagellum basal body</location>
    </subcellularLocation>
</comment>
<dbReference type="EMBL" id="CP003153">
    <property type="protein sequence ID" value="AEV26871.1"/>
    <property type="molecule type" value="Genomic_DNA"/>
</dbReference>
<comment type="similarity">
    <text evidence="2 6">Belongs to the flagella basal body rod proteins family.</text>
</comment>
<evidence type="ECO:0000256" key="4">
    <source>
        <dbReference type="ARBA" id="ARBA00038560"/>
    </source>
</evidence>
<dbReference type="NCBIfam" id="TIGR02490">
    <property type="entry name" value="flgF"/>
    <property type="match status" value="1"/>
</dbReference>
<organism evidence="9 10">
    <name type="scientific">Azospira oryzae (strain ATCC BAA-33 / DSM 13638 / PS)</name>
    <name type="common">Dechlorosoma suillum</name>
    <dbReference type="NCBI Taxonomy" id="640081"/>
    <lineage>
        <taxon>Bacteria</taxon>
        <taxon>Pseudomonadati</taxon>
        <taxon>Pseudomonadota</taxon>
        <taxon>Betaproteobacteria</taxon>
        <taxon>Rhodocyclales</taxon>
        <taxon>Rhodocyclaceae</taxon>
        <taxon>Azospira</taxon>
    </lineage>
</organism>
<evidence type="ECO:0000259" key="7">
    <source>
        <dbReference type="Pfam" id="PF06429"/>
    </source>
</evidence>
<dbReference type="STRING" id="640081.Dsui_2520"/>
<dbReference type="GO" id="GO:0071978">
    <property type="term" value="P:bacterial-type flagellum-dependent swarming motility"/>
    <property type="evidence" value="ECO:0007669"/>
    <property type="project" value="TreeGrafter"/>
</dbReference>
<dbReference type="OrthoDB" id="9804559at2"/>
<sequence length="248" mass="25958">MDRVIYTAMTGASHALTQQAGMANNMANATTTGFRAEMHAFRAVPVEGEGLPTRAFVVDASVMSDFTPGTLQETGRPLDIAVQGQGFIALLTPDGREAYTRNGNLAISANGLLQTNSGIPIQGENGPITVPPDTEVAIAPDGTVSAVPRFGTPNTVSVVGRIKLVNPPEHALARGDDGLFRLQPGMAAEDIGTANVTVVSGFLEGSNVDMAAEMVSMISVARQFEMQMKVISTADENDRAATKLLSLT</sequence>
<dbReference type="Pfam" id="PF22692">
    <property type="entry name" value="LlgE_F_G_D1"/>
    <property type="match status" value="1"/>
</dbReference>
<dbReference type="KEGG" id="dsu:Dsui_2520"/>
<feature type="domain" description="Flagellar basal-body/hook protein C-terminal" evidence="7">
    <location>
        <begin position="200"/>
        <end position="244"/>
    </location>
</feature>
<proteinExistence type="inferred from homology"/>
<evidence type="ECO:0000313" key="10">
    <source>
        <dbReference type="Proteomes" id="UP000005633"/>
    </source>
</evidence>
<dbReference type="InterPro" id="IPR012836">
    <property type="entry name" value="FlgF"/>
</dbReference>
<dbReference type="GO" id="GO:0030694">
    <property type="term" value="C:bacterial-type flagellum basal body, rod"/>
    <property type="evidence" value="ECO:0007669"/>
    <property type="project" value="UniProtKB-UniRule"/>
</dbReference>
<dbReference type="PANTHER" id="PTHR30435:SF18">
    <property type="entry name" value="FLAGELLAR BASAL-BODY ROD PROTEIN FLGF"/>
    <property type="match status" value="1"/>
</dbReference>
<dbReference type="Pfam" id="PF06429">
    <property type="entry name" value="Flg_bbr_C"/>
    <property type="match status" value="1"/>
</dbReference>
<evidence type="ECO:0000256" key="2">
    <source>
        <dbReference type="ARBA" id="ARBA00009677"/>
    </source>
</evidence>
<evidence type="ECO:0000256" key="6">
    <source>
        <dbReference type="RuleBase" id="RU362116"/>
    </source>
</evidence>
<dbReference type="AlphaFoldDB" id="G8QN31"/>
<evidence type="ECO:0000259" key="8">
    <source>
        <dbReference type="Pfam" id="PF22692"/>
    </source>
</evidence>
<dbReference type="eggNOG" id="COG4787">
    <property type="taxonomic scope" value="Bacteria"/>
</dbReference>
<evidence type="ECO:0000313" key="9">
    <source>
        <dbReference type="EMBL" id="AEV26871.1"/>
    </source>
</evidence>
<dbReference type="NCBIfam" id="TIGR03506">
    <property type="entry name" value="FlgEFG_subfam"/>
    <property type="match status" value="1"/>
</dbReference>